<sequence length="482" mass="51461">MATPTTTPLGTVDGAPLDESGATLPVIDPSTEELLAEVPVASAATVDRAVLAAERAFDGWADTTPAQRDDLMNALADQLAAHREEFAALEARNVGKPLEAARDEVDACVAELRYFGGAARTIEGKAAAEYVAGRTSFIRRDPVGVVAQITPWNYPLQMAIWKIGPALAAGNTVVMKPSELTPLSTLRLGELAREVLPAGVFNVVPGDGQTTGDALVRHPRVRMACLTGDVGTGRKIAANAAETVKRVHLELGGKAPVIVFDDADMDQLAETLRVASYWNAGQDCTAACRVLVSDKRYDDLLSALVPQVESLRIGGPFDASGDAANELGPVISDKQRQRVLGFLDRADADGAEIVTGGAAANERGWFVAPTIVGGVTQESEIVRREVFGPVITVQRVTDEAQALAWANDVEYGLSASVWSRDIGRCLRMAKKLQFGCVWLNDHLTVADEMPHGGYKQSGYGKDLSPYSIDDYTVVKHVMARID</sequence>
<gene>
    <name evidence="12" type="ordered locus">Cwoe_4237</name>
</gene>
<dbReference type="Pfam" id="PF00171">
    <property type="entry name" value="Aldedh"/>
    <property type="match status" value="1"/>
</dbReference>
<evidence type="ECO:0000256" key="1">
    <source>
        <dbReference type="ARBA" id="ARBA00009986"/>
    </source>
</evidence>
<dbReference type="InterPro" id="IPR016161">
    <property type="entry name" value="Ald_DH/histidinol_DH"/>
</dbReference>
<reference evidence="13" key="2">
    <citation type="submission" date="2010-01" db="EMBL/GenBank/DDBJ databases">
        <title>The complete genome of Conexibacter woesei DSM 14684.</title>
        <authorList>
            <consortium name="US DOE Joint Genome Institute (JGI-PGF)"/>
            <person name="Lucas S."/>
            <person name="Copeland A."/>
            <person name="Lapidus A."/>
            <person name="Glavina del Rio T."/>
            <person name="Dalin E."/>
            <person name="Tice H."/>
            <person name="Bruce D."/>
            <person name="Goodwin L."/>
            <person name="Pitluck S."/>
            <person name="Kyrpides N."/>
            <person name="Mavromatis K."/>
            <person name="Ivanova N."/>
            <person name="Mikhailova N."/>
            <person name="Chertkov O."/>
            <person name="Brettin T."/>
            <person name="Detter J.C."/>
            <person name="Han C."/>
            <person name="Larimer F."/>
            <person name="Land M."/>
            <person name="Hauser L."/>
            <person name="Markowitz V."/>
            <person name="Cheng J.-F."/>
            <person name="Hugenholtz P."/>
            <person name="Woyke T."/>
            <person name="Wu D."/>
            <person name="Pukall R."/>
            <person name="Steenblock K."/>
            <person name="Schneider S."/>
            <person name="Klenk H.-P."/>
            <person name="Eisen J.A."/>
        </authorList>
    </citation>
    <scope>NUCLEOTIDE SEQUENCE [LARGE SCALE GENOMIC DNA]</scope>
    <source>
        <strain evidence="13">DSM 14684 / CIP 108061 / JCM 11494 / NBRC 100937 / ID131577</strain>
    </source>
</reference>
<evidence type="ECO:0000256" key="9">
    <source>
        <dbReference type="RuleBase" id="RU003345"/>
    </source>
</evidence>
<evidence type="ECO:0000256" key="6">
    <source>
        <dbReference type="ARBA" id="ARBA00066992"/>
    </source>
</evidence>
<dbReference type="Proteomes" id="UP000008229">
    <property type="component" value="Chromosome"/>
</dbReference>
<dbReference type="EMBL" id="CP001854">
    <property type="protein sequence ID" value="ADB52651.1"/>
    <property type="molecule type" value="Genomic_DNA"/>
</dbReference>
<evidence type="ECO:0000256" key="7">
    <source>
        <dbReference type="ARBA" id="ARBA00070319"/>
    </source>
</evidence>
<dbReference type="Gene3D" id="3.40.605.10">
    <property type="entry name" value="Aldehyde Dehydrogenase, Chain A, domain 1"/>
    <property type="match status" value="1"/>
</dbReference>
<comment type="similarity">
    <text evidence="1 9">Belongs to the aldehyde dehydrogenase family.</text>
</comment>
<dbReference type="STRING" id="469383.Cwoe_4237"/>
<evidence type="ECO:0000256" key="8">
    <source>
        <dbReference type="PROSITE-ProRule" id="PRU10007"/>
    </source>
</evidence>
<dbReference type="FunFam" id="3.40.309.10:FF:000010">
    <property type="entry name" value="Gamma-aminobutyraldehyde dehydrogenase"/>
    <property type="match status" value="1"/>
</dbReference>
<organism evidence="12 13">
    <name type="scientific">Conexibacter woesei (strain DSM 14684 / CCUG 47730 / CIP 108061 / JCM 11494 / NBRC 100937 / ID131577)</name>
    <dbReference type="NCBI Taxonomy" id="469383"/>
    <lineage>
        <taxon>Bacteria</taxon>
        <taxon>Bacillati</taxon>
        <taxon>Actinomycetota</taxon>
        <taxon>Thermoleophilia</taxon>
        <taxon>Solirubrobacterales</taxon>
        <taxon>Conexibacteraceae</taxon>
        <taxon>Conexibacter</taxon>
    </lineage>
</organism>
<dbReference type="GO" id="GO:0018485">
    <property type="term" value="F:salicylaldehyde dehydrogenase (NAD+) activity"/>
    <property type="evidence" value="ECO:0007669"/>
    <property type="project" value="UniProtKB-EC"/>
</dbReference>
<evidence type="ECO:0000256" key="3">
    <source>
        <dbReference type="ARBA" id="ARBA00023002"/>
    </source>
</evidence>
<evidence type="ECO:0000256" key="5">
    <source>
        <dbReference type="ARBA" id="ARBA00050596"/>
    </source>
</evidence>
<feature type="active site" evidence="8">
    <location>
        <position position="250"/>
    </location>
</feature>
<comment type="catalytic activity">
    <reaction evidence="5">
        <text>salicylaldehyde + NAD(+) + H2O = salicylate + NADH + 2 H(+)</text>
        <dbReference type="Rhea" id="RHEA:18537"/>
        <dbReference type="ChEBI" id="CHEBI:15377"/>
        <dbReference type="ChEBI" id="CHEBI:15378"/>
        <dbReference type="ChEBI" id="CHEBI:16008"/>
        <dbReference type="ChEBI" id="CHEBI:30762"/>
        <dbReference type="ChEBI" id="CHEBI:57540"/>
        <dbReference type="ChEBI" id="CHEBI:57945"/>
        <dbReference type="EC" id="1.2.1.65"/>
    </reaction>
</comment>
<evidence type="ECO:0000313" key="13">
    <source>
        <dbReference type="Proteomes" id="UP000008229"/>
    </source>
</evidence>
<dbReference type="OrthoDB" id="6882680at2"/>
<name>D3F5V2_CONWI</name>
<feature type="domain" description="Aldehyde dehydrogenase" evidence="11">
    <location>
        <begin position="20"/>
        <end position="477"/>
    </location>
</feature>
<evidence type="ECO:0000313" key="12">
    <source>
        <dbReference type="EMBL" id="ADB52651.1"/>
    </source>
</evidence>
<keyword evidence="2" id="KW-0058">Aromatic hydrocarbons catabolism</keyword>
<keyword evidence="13" id="KW-1185">Reference proteome</keyword>
<dbReference type="InterPro" id="IPR016163">
    <property type="entry name" value="Ald_DH_C"/>
</dbReference>
<dbReference type="SUPFAM" id="SSF53720">
    <property type="entry name" value="ALDH-like"/>
    <property type="match status" value="1"/>
</dbReference>
<dbReference type="InterPro" id="IPR016162">
    <property type="entry name" value="Ald_DH_N"/>
</dbReference>
<evidence type="ECO:0000256" key="10">
    <source>
        <dbReference type="SAM" id="MobiDB-lite"/>
    </source>
</evidence>
<evidence type="ECO:0000259" key="11">
    <source>
        <dbReference type="Pfam" id="PF00171"/>
    </source>
</evidence>
<evidence type="ECO:0000256" key="4">
    <source>
        <dbReference type="ARBA" id="ARBA00035632"/>
    </source>
</evidence>
<dbReference type="Gene3D" id="3.40.309.10">
    <property type="entry name" value="Aldehyde Dehydrogenase, Chain A, domain 2"/>
    <property type="match status" value="1"/>
</dbReference>
<protein>
    <recommendedName>
        <fullName evidence="7">Salicylaldehyde dehydrogenase</fullName>
        <ecNumber evidence="6">1.2.1.65</ecNumber>
    </recommendedName>
</protein>
<dbReference type="FunFam" id="3.40.605.10:FF:000007">
    <property type="entry name" value="NAD/NADP-dependent betaine aldehyde dehydrogenase"/>
    <property type="match status" value="1"/>
</dbReference>
<feature type="region of interest" description="Disordered" evidence="10">
    <location>
        <begin position="1"/>
        <end position="21"/>
    </location>
</feature>
<dbReference type="AlphaFoldDB" id="D3F5V2"/>
<accession>D3F5V2</accession>
<comment type="pathway">
    <text evidence="4">Aromatic compound metabolism; naphthalene degradation.</text>
</comment>
<dbReference type="InterPro" id="IPR029510">
    <property type="entry name" value="Ald_DH_CS_GLU"/>
</dbReference>
<dbReference type="HOGENOM" id="CLU_005391_0_0_11"/>
<keyword evidence="3 9" id="KW-0560">Oxidoreductase</keyword>
<dbReference type="eggNOG" id="COG1012">
    <property type="taxonomic scope" value="Bacteria"/>
</dbReference>
<dbReference type="NCBIfam" id="NF010000">
    <property type="entry name" value="PRK13473.1"/>
    <property type="match status" value="1"/>
</dbReference>
<dbReference type="PANTHER" id="PTHR42804">
    <property type="entry name" value="ALDEHYDE DEHYDROGENASE"/>
    <property type="match status" value="1"/>
</dbReference>
<reference evidence="12 13" key="1">
    <citation type="journal article" date="2010" name="Stand. Genomic Sci.">
        <title>Complete genome sequence of Conexibacter woesei type strain (ID131577).</title>
        <authorList>
            <person name="Pukall R."/>
            <person name="Lapidus A."/>
            <person name="Glavina Del Rio T."/>
            <person name="Copeland A."/>
            <person name="Tice H."/>
            <person name="Cheng J.-F."/>
            <person name="Lucas S."/>
            <person name="Chen F."/>
            <person name="Nolan M."/>
            <person name="Bruce D."/>
            <person name="Goodwin L."/>
            <person name="Pitluck S."/>
            <person name="Mavromatis K."/>
            <person name="Ivanova N."/>
            <person name="Ovchinnikova G."/>
            <person name="Pati A."/>
            <person name="Chen A."/>
            <person name="Palaniappan K."/>
            <person name="Land M."/>
            <person name="Hauser L."/>
            <person name="Chang Y.-J."/>
            <person name="Jeffries C.D."/>
            <person name="Chain P."/>
            <person name="Meincke L."/>
            <person name="Sims D."/>
            <person name="Brettin T."/>
            <person name="Detter J.C."/>
            <person name="Rohde M."/>
            <person name="Goeker M."/>
            <person name="Bristow J."/>
            <person name="Eisen J.A."/>
            <person name="Markowitz V."/>
            <person name="Kyrpides N.C."/>
            <person name="Klenk H.-P."/>
            <person name="Hugenholtz P."/>
        </authorList>
    </citation>
    <scope>NUCLEOTIDE SEQUENCE [LARGE SCALE GENOMIC DNA]</scope>
    <source>
        <strain evidence="13">DSM 14684 / CIP 108061 / JCM 11494 / NBRC 100937 / ID131577</strain>
    </source>
</reference>
<dbReference type="KEGG" id="cwo:Cwoe_4237"/>
<dbReference type="EC" id="1.2.1.65" evidence="6"/>
<proteinExistence type="inferred from homology"/>
<dbReference type="PROSITE" id="PS00687">
    <property type="entry name" value="ALDEHYDE_DEHYDR_GLU"/>
    <property type="match status" value="1"/>
</dbReference>
<dbReference type="RefSeq" id="WP_012935702.1">
    <property type="nucleotide sequence ID" value="NC_013739.1"/>
</dbReference>
<dbReference type="InterPro" id="IPR015590">
    <property type="entry name" value="Aldehyde_DH_dom"/>
</dbReference>
<dbReference type="PANTHER" id="PTHR42804:SF1">
    <property type="entry name" value="ALDEHYDE DEHYDROGENASE-RELATED"/>
    <property type="match status" value="1"/>
</dbReference>
<evidence type="ECO:0000256" key="2">
    <source>
        <dbReference type="ARBA" id="ARBA00022797"/>
    </source>
</evidence>